<protein>
    <recommendedName>
        <fullName evidence="4">DUF4359 domain-containing protein</fullName>
    </recommendedName>
</protein>
<accession>A0ABU6MMX2</accession>
<comment type="caution">
    <text evidence="2">The sequence shown here is derived from an EMBL/GenBank/DDBJ whole genome shotgun (WGS) entry which is preliminary data.</text>
</comment>
<proteinExistence type="predicted"/>
<evidence type="ECO:0000313" key="2">
    <source>
        <dbReference type="EMBL" id="MED1206044.1"/>
    </source>
</evidence>
<feature type="chain" id="PRO_5045136879" description="DUF4359 domain-containing protein" evidence="1">
    <location>
        <begin position="23"/>
        <end position="93"/>
    </location>
</feature>
<gene>
    <name evidence="2" type="ORF">P4T90_23750</name>
</gene>
<reference evidence="2 3" key="1">
    <citation type="submission" date="2023-03" db="EMBL/GenBank/DDBJ databases">
        <title>Bacillus Genome Sequencing.</title>
        <authorList>
            <person name="Dunlap C."/>
        </authorList>
    </citation>
    <scope>NUCLEOTIDE SEQUENCE [LARGE SCALE GENOMIC DNA]</scope>
    <source>
        <strain evidence="2 3">B-23453</strain>
    </source>
</reference>
<keyword evidence="3" id="KW-1185">Reference proteome</keyword>
<keyword evidence="1" id="KW-0732">Signal</keyword>
<evidence type="ECO:0008006" key="4">
    <source>
        <dbReference type="Google" id="ProtNLM"/>
    </source>
</evidence>
<dbReference type="EMBL" id="JARMAB010000047">
    <property type="protein sequence ID" value="MED1206044.1"/>
    <property type="molecule type" value="Genomic_DNA"/>
</dbReference>
<sequence>MKKVLLAGVVLLVMLLTNPSKDEYVQWLTDKAKEKSNNSLVNAGIQLLGPHIFSAVTKEDNWLFISYYDTKIQNHEIKALGLFKHFIPLSEQS</sequence>
<dbReference type="RefSeq" id="WP_066269402.1">
    <property type="nucleotide sequence ID" value="NZ_JARMAB010000047.1"/>
</dbReference>
<evidence type="ECO:0000313" key="3">
    <source>
        <dbReference type="Proteomes" id="UP001341444"/>
    </source>
</evidence>
<name>A0ABU6MMX2_9BACI</name>
<dbReference type="Proteomes" id="UP001341444">
    <property type="component" value="Unassembled WGS sequence"/>
</dbReference>
<feature type="signal peptide" evidence="1">
    <location>
        <begin position="1"/>
        <end position="22"/>
    </location>
</feature>
<evidence type="ECO:0000256" key="1">
    <source>
        <dbReference type="SAM" id="SignalP"/>
    </source>
</evidence>
<organism evidence="2 3">
    <name type="scientific">Heyndrickxia acidicola</name>
    <dbReference type="NCBI Taxonomy" id="209389"/>
    <lineage>
        <taxon>Bacteria</taxon>
        <taxon>Bacillati</taxon>
        <taxon>Bacillota</taxon>
        <taxon>Bacilli</taxon>
        <taxon>Bacillales</taxon>
        <taxon>Bacillaceae</taxon>
        <taxon>Heyndrickxia</taxon>
    </lineage>
</organism>